<dbReference type="SUPFAM" id="SSF50156">
    <property type="entry name" value="PDZ domain-like"/>
    <property type="match status" value="4"/>
</dbReference>
<accession>A0A026X0Y3</accession>
<keyword evidence="1" id="KW-0677">Repeat</keyword>
<gene>
    <name evidence="6" type="ORF">X777_08261</name>
</gene>
<feature type="region of interest" description="Disordered" evidence="2">
    <location>
        <begin position="284"/>
        <end position="397"/>
    </location>
</feature>
<dbReference type="SUPFAM" id="SSF47031">
    <property type="entry name" value="Second domain of FERM"/>
    <property type="match status" value="1"/>
</dbReference>
<dbReference type="SMART" id="SM00750">
    <property type="entry name" value="KIND"/>
    <property type="match status" value="1"/>
</dbReference>
<dbReference type="Gene3D" id="1.20.80.10">
    <property type="match status" value="1"/>
</dbReference>
<feature type="region of interest" description="Disordered" evidence="2">
    <location>
        <begin position="1522"/>
        <end position="1547"/>
    </location>
</feature>
<evidence type="ECO:0000259" key="5">
    <source>
        <dbReference type="PROSITE" id="PS51377"/>
    </source>
</evidence>
<feature type="region of interest" description="Disordered" evidence="2">
    <location>
        <begin position="3521"/>
        <end position="3540"/>
    </location>
</feature>
<dbReference type="InterPro" id="IPR035963">
    <property type="entry name" value="FERM_2"/>
</dbReference>
<feature type="domain" description="PDZ" evidence="4">
    <location>
        <begin position="1445"/>
        <end position="1526"/>
    </location>
</feature>
<feature type="compositionally biased region" description="Polar residues" evidence="2">
    <location>
        <begin position="1328"/>
        <end position="1337"/>
    </location>
</feature>
<feature type="compositionally biased region" description="Polar residues" evidence="2">
    <location>
        <begin position="1376"/>
        <end position="1394"/>
    </location>
</feature>
<organism evidence="6 7">
    <name type="scientific">Ooceraea biroi</name>
    <name type="common">Clonal raider ant</name>
    <name type="synonym">Cerapachys biroi</name>
    <dbReference type="NCBI Taxonomy" id="2015173"/>
    <lineage>
        <taxon>Eukaryota</taxon>
        <taxon>Metazoa</taxon>
        <taxon>Ecdysozoa</taxon>
        <taxon>Arthropoda</taxon>
        <taxon>Hexapoda</taxon>
        <taxon>Insecta</taxon>
        <taxon>Pterygota</taxon>
        <taxon>Neoptera</taxon>
        <taxon>Endopterygota</taxon>
        <taxon>Hymenoptera</taxon>
        <taxon>Apocrita</taxon>
        <taxon>Aculeata</taxon>
        <taxon>Formicoidea</taxon>
        <taxon>Formicidae</taxon>
        <taxon>Dorylinae</taxon>
        <taxon>Ooceraea</taxon>
    </lineage>
</organism>
<feature type="compositionally biased region" description="Polar residues" evidence="2">
    <location>
        <begin position="319"/>
        <end position="336"/>
    </location>
</feature>
<keyword evidence="7" id="KW-1185">Reference proteome</keyword>
<dbReference type="Pfam" id="PF00373">
    <property type="entry name" value="FERM_M"/>
    <property type="match status" value="1"/>
</dbReference>
<dbReference type="SUPFAM" id="SSF50729">
    <property type="entry name" value="PH domain-like"/>
    <property type="match status" value="1"/>
</dbReference>
<dbReference type="EMBL" id="KK107063">
    <property type="protein sequence ID" value="EZA61049.1"/>
    <property type="molecule type" value="Genomic_DNA"/>
</dbReference>
<dbReference type="STRING" id="2015173.A0A026X0Y3"/>
<feature type="compositionally biased region" description="Basic and acidic residues" evidence="2">
    <location>
        <begin position="2447"/>
        <end position="2475"/>
    </location>
</feature>
<feature type="domain" description="PDZ" evidence="4">
    <location>
        <begin position="3987"/>
        <end position="4067"/>
    </location>
</feature>
<feature type="compositionally biased region" description="Basic and acidic residues" evidence="2">
    <location>
        <begin position="2679"/>
        <end position="2694"/>
    </location>
</feature>
<dbReference type="Gene3D" id="2.30.42.10">
    <property type="match status" value="4"/>
</dbReference>
<dbReference type="PROSITE" id="PS50106">
    <property type="entry name" value="PDZ"/>
    <property type="match status" value="4"/>
</dbReference>
<dbReference type="InterPro" id="IPR036034">
    <property type="entry name" value="PDZ_sf"/>
</dbReference>
<dbReference type="SMART" id="SM00295">
    <property type="entry name" value="B41"/>
    <property type="match status" value="1"/>
</dbReference>
<feature type="region of interest" description="Disordered" evidence="2">
    <location>
        <begin position="469"/>
        <end position="496"/>
    </location>
</feature>
<evidence type="ECO:0000313" key="7">
    <source>
        <dbReference type="Proteomes" id="UP000053097"/>
    </source>
</evidence>
<dbReference type="InterPro" id="IPR019749">
    <property type="entry name" value="Band_41_domain"/>
</dbReference>
<feature type="compositionally biased region" description="Low complexity" evidence="2">
    <location>
        <begin position="3334"/>
        <end position="3350"/>
    </location>
</feature>
<dbReference type="Gene3D" id="2.30.29.30">
    <property type="entry name" value="Pleckstrin-homology domain (PH domain)/Phosphotyrosine-binding domain (PTB)"/>
    <property type="match status" value="1"/>
</dbReference>
<feature type="compositionally biased region" description="Low complexity" evidence="2">
    <location>
        <begin position="262"/>
        <end position="275"/>
    </location>
</feature>
<dbReference type="InterPro" id="IPR018980">
    <property type="entry name" value="FERM_PH-like_C"/>
</dbReference>
<dbReference type="CDD" id="cd00136">
    <property type="entry name" value="PDZ_canonical"/>
    <property type="match status" value="2"/>
</dbReference>
<dbReference type="Gene3D" id="1.10.510.10">
    <property type="entry name" value="Transferase(Phosphotransferase) domain 1"/>
    <property type="match status" value="1"/>
</dbReference>
<feature type="region of interest" description="Disordered" evidence="2">
    <location>
        <begin position="2880"/>
        <end position="2921"/>
    </location>
</feature>
<feature type="compositionally biased region" description="Basic and acidic residues" evidence="2">
    <location>
        <begin position="2884"/>
        <end position="2895"/>
    </location>
</feature>
<feature type="domain" description="FERM" evidence="3">
    <location>
        <begin position="694"/>
        <end position="1114"/>
    </location>
</feature>
<sequence length="4073" mass="451172">MPTDVTGGPGLAVVAGDVLALRGTGLAAAETWALLCQAAQALQDLFLSNGGVVGGSRAGPVVTPHTLELTPRGRVLLQLAPPETARAYLPPEYRPGRIYSDTDSEKMWMYSLGRALLDTTPRVAALTGTVSVSPTSALQSVLAAMTEPDPRRRASLMNLLDVISEYYYRTRLQTKPFTHIVMDMYREVVRSPQYAARKRAACYQLNILNCPTRSVADQSNHPKTYGYHHRHHHHHMQWQQQDHVQAANGQLTSLQHQPRVGQHLSSQQQQQDPVQHPINQFRPLQQQQQQDPTQQPAKDQQDHRHNNHGHYHAKGSLFKAQSRNSQSHPNLTTLCDSQQQSQQQLQQQQQQHRETVVLNGHRTQFRSQLDIQSGSRSLGPATTHHQRHRIHHHSRTYSQPVYTRLQHTRSSGNLPVTTGATADGNPDGDVYSDPIYALPVKPFLSSQDVRVNGLSAKASAIRRADEIYGGSSSINRHPSNTGRSQPDVTTQPNERLREDIYGRTPPGRMLLQRQHSNPQLPNRTQADEDFKRLSQPSVACSEIRCVARDDEQTLRQQNPVSSMRPRGLQGPPKPPRIITTLRKTALSDSECNSQPEPPAKPPRIMVRNGPRARRGKAVQRAPSRLYRTLGGPMRSFNKAQCVGPEFVVRANQPPKTLCVGQVKAGSSGRIVVIMLTGQRVEVTCDPQKVTAGDLFQLIIIYDKSTNHELCDRDKCLMQFPLAIVQAENLDENFTLGLAVLLAGDFAMLPPDTKLNKVAPPGWLSSGKSKGLLGLPTSFMLYLRLRFFLPSLRGIRSWISKHLLYLQIRRCILEQQLVCPYPELINLTGLALQAEFGNYNVNEHGCGDYFLLEHYVPESLILSADRHQSQACVDADTLRAQLHRAHRDRRGMDSNKAEEMFITHAQSLPDYGSHYYIATVDTKGLEKLMAQQRKGKGMFEKCDNDVEKAHRQENPGRETGPLYGGIPRLDSRENVPMNPYADEHGRGAKKLQKNRDEMCNNHNNINNNINSINGTNNNKNSGKSGKRKAESNVWLAIHAQGLKLLERGGEPRERTELAHFQWRDVQTLSYSKSCLVVYSKLNGRRCKFKLRMDHRKSYFAFKLTSLHHQFFLRLRSELTSLQGLAKDFGIPLTTESKTTPLKSKIGDGRTKIAIANTVKVQQRINYPMQLEEYQNKENENPQKDANVVAVTKDIRRDPGFYSSEEDALYAQVNVRLEPEGESRDTEEESERGLTTSNEILLEPKETKLEHEKLYGRPGLESETETDCTYSLPKVITNSIKQLDKPNNPEELYAAINKVRLSSKSEFPVPDEVWNVTDVKKTLQKMKASSLPNYGTPKQSGGFRTPSLPRRLGVKMGTRAIYSSLAQKDTALTDDTESLSLKSDTESSIQSLSARSAESPMPEAYVLNTDIRTDDETFRVPEEESMSASLVARLEELSFVDERILHTIKVERGHGGSIGLQVTEGNDGGVYVQAVSVGGSADMAGNVNKGDQIVAINGQNLLNLRYEDALKMLQSSSETIELVLSQPTSRKSTESRDGQDHGPVESNYLHDIKFDVSSEAETSSMTNKWIVQKTTDVASVQNTSSAYSSAASSAMDNHNNANSIYMTDFVDNNALKSANNGDSTEPPVPPRRMKRKMKIAPSSETTKGANGNARLQQKHPPPLPPPPGKHRRNRSRFAVENRSQCDIMKSENVDERDQSKYHTDITINAKKSTKSHDDTTSARENSMTDKNVNDGPVSKSRLPFLSSRDIASSERTARDGYPPLFFTLRDFEDVMSATWRRDDPVNETSAANLGDTRLFTDSEIFGGSCETELRGMLDDDDDDNVCFRVTTTNLPFEKCLGGRNRFGGDAFDNSTNGSDCITYNNVRKSSNSFDNDDDSDHRVGTKVRFVIESSSPAKSNRDRNGEIDVPCDDLRSYESVLGNERVSEQSATSSVQLLTEIREIKDRGDNSRDKSCTLSAEEGNFATKEDDLFMLADASNVDAIFKATPETCYYDKRNDINYERIRKEDSNSISWSEHIENFRIGKGSTVMSVDETDASERRAAKQMDQKQTLVASSEIAEHIRFTDESTDTACRIEEANAAEITEKKTHREEEIFSKRSDKNDIKEDHITKSERVFIGESLESLLNDDVSRDNCADGSGKKISINDFADKSLSLFDSQQSSIEESEERITNDFADSKNDCEKAFPLEKIFTKSVPMKIRRDSFLETMLADDPTDISIECAAISTQTMMSSSSVDKELSMPSESMNKIRELDTDSARRHLYGFDDAIKAHTENQKVLMDTEKTRGRTIDVSSVNAKSTQSRNKSASDAKNDVLNELLCNFSNIKLKIVSPENNRSARIDDEKNIIARPVTIDNRISTENGSASFNISRSLEECRNEVRDVVEVNCKLGLSIENIDMKNDTVTIGKIMKEDFTKTKLDSMIGEKIAKNKNVAISRLGEASFDVTNKIAKDSPAKSKVGEKDVKSEDIRARSRIEKPSKNTEISVKNVVKHAEVVSREAHSRVGEKTDEEMSDEADADPRKIASRSALSLAEDATSSDDKCAIARKNTSIIPCNNNDNNRAVTAVANVSNDQSLRDVVTITSGKVRSFVKYYEIRGDATTVEGHSKINDRQKVAKRKSTKNRAAPVTTRSPQRPEIMTKGKETEGGSRDARSNDDLKTSFDKTRLSSRMPEDSPNNQETGLKLTRERERNGSHVPDKTHVPLAKTSVKKSVQFRGGFIVIRSETFDEDEESARIVDANASRKKRTFGIPSSRDSEGQIREIAKLEKPPDARKDFFPRETVAQVGRSRERVSEPAVFPADYSSEKRERRTMKNAHPIVNATASGPVGPDSTSLDESAEPVIRLKVQKPLHWEWELTTSADALPVIQLLDKDGRLLVETTGRTAQRARGSFKEGLRSHEQFSVDESGTSSRSKTEQTSSPSTSSASTCVATVIQGNRNIDGFSSKFGTYDCNSTINGSDGDLGYLNGVGSLANKSNEDITRDYFKRVYELLKRRQEEARRVANGSHEIPTQGDSSSSNYVEEVQRRKHRRRRKDKSPQGEEVVTVPSTSSTQEGWKVQRLSVNGDSQQQSSNRRRSCSNRSQLQPVPVSGGKRNRPAPPPPSQPVSCRVSAKDQVDSYFVDWPNKENTPGNAVNRCEDNHQANHVFGTIDESTMGSNLSRHSGKGLTGRRTQSSGNLCDPKGKLNSMGKILVPCSSAQRERYKFCGSLPNHLDDKDDDQRDNNNMSETSGSFGGTLPHKKRSLGVHFSDSGPTGTLDLVKHRSQDSLDENDPWRYQQSDLDLVRCRHGNFDSVKRNRSADTVLVDSGRRYGRGVSSEDRCQRNSDLDLVGTLPKRKQDARNSSGRSLGSNSSSSQPCIVNTATANVAAHVDDDDLLMKLMHKPDCELLKHRQQFGKCPDLKLNKLMSGEPQDQGYASERSPEDEHPPSLPGQPFPNVTPENTFRVILQKSSRGLGLSVSGGGTAGPVRVKRLFPQQPAAMSNKLQIGDILLAANGVPLTGLTNYEALEVLRTTPSTVELVVCRLPGDSNVTPPGAPPPPPARREPSSLRLLNPLPPLQIEPCGEFDIEMTKVGGSLGFTLRKVDSSALGHYVRALVREPALSDGRIQPGDKIVAVDGAPLSPMSHEEAVQLLRQCGPTVKLRLYRDLAQTPVSALSPTEPDHPLRPPRTSLRQEAVDMLCDLAVRKLSPGTSSGSSSCKQQSPGASCNSPRRLRRLATRTPTAEMDQEISESKLHDVRTSSSTASQAETTSDSDQCSVRTQITNSQANTPATDIIIDPPPLYVVCDDDGDGDGDGTSRMTPCNATVARPRFLDLSAPQGKPHFQFCSVDSDGEYPGEDVILAEAERSRLAEPSYNDDRSVTVLSSDEHDNDLPSEPASMPPVLSSTSSTSTAAFSYKNPAYQSANPACGGAVSDPAVPKSKATHSSDQDIPGKILGTDDPAGSKGLLKWKGVMFAPNDEVDQAADHDQVDAGRDTTDSVVGAEDVKQDSEVFMVELTRGWNSRLGFSLQPEGNRTVISVVHPDSVAAKDGRLKQGDVLLMVNEESVEHMSTADIIDLLRKIRGSIGITVMRKSKRENVT</sequence>
<feature type="region of interest" description="Disordered" evidence="2">
    <location>
        <begin position="2492"/>
        <end position="2516"/>
    </location>
</feature>
<evidence type="ECO:0000259" key="4">
    <source>
        <dbReference type="PROSITE" id="PS50106"/>
    </source>
</evidence>
<dbReference type="SMART" id="SM00228">
    <property type="entry name" value="PDZ"/>
    <property type="match status" value="4"/>
</dbReference>
<dbReference type="CDD" id="cd14473">
    <property type="entry name" value="FERM_B-lobe"/>
    <property type="match status" value="1"/>
</dbReference>
<dbReference type="InterPro" id="IPR011019">
    <property type="entry name" value="KIND_dom"/>
</dbReference>
<dbReference type="PROSITE" id="PS50057">
    <property type="entry name" value="FERM_3"/>
    <property type="match status" value="1"/>
</dbReference>
<feature type="region of interest" description="Disordered" evidence="2">
    <location>
        <begin position="3304"/>
        <end position="3350"/>
    </location>
</feature>
<feature type="compositionally biased region" description="Low complexity" evidence="2">
    <location>
        <begin position="284"/>
        <end position="298"/>
    </location>
</feature>
<dbReference type="SMART" id="SM01196">
    <property type="entry name" value="FERM_C"/>
    <property type="match status" value="1"/>
</dbReference>
<feature type="region of interest" description="Disordered" evidence="2">
    <location>
        <begin position="3203"/>
        <end position="3245"/>
    </location>
</feature>
<dbReference type="InterPro" id="IPR001478">
    <property type="entry name" value="PDZ"/>
</dbReference>
<dbReference type="OrthoDB" id="123971at2759"/>
<dbReference type="GO" id="GO:0009887">
    <property type="term" value="P:animal organ morphogenesis"/>
    <property type="evidence" value="ECO:0007669"/>
    <property type="project" value="UniProtKB-ARBA"/>
</dbReference>
<dbReference type="InterPro" id="IPR011993">
    <property type="entry name" value="PH-like_dom_sf"/>
</dbReference>
<dbReference type="GO" id="GO:0071944">
    <property type="term" value="C:cell periphery"/>
    <property type="evidence" value="ECO:0007669"/>
    <property type="project" value="UniProtKB-ARBA"/>
</dbReference>
<feature type="compositionally biased region" description="Polar residues" evidence="2">
    <location>
        <begin position="470"/>
        <end position="493"/>
    </location>
</feature>
<dbReference type="InterPro" id="IPR014352">
    <property type="entry name" value="FERM/acyl-CoA-bd_prot_sf"/>
</dbReference>
<feature type="domain" description="PDZ" evidence="4">
    <location>
        <begin position="3558"/>
        <end position="3641"/>
    </location>
</feature>
<feature type="compositionally biased region" description="Basic and acidic residues" evidence="2">
    <location>
        <begin position="3309"/>
        <end position="3319"/>
    </location>
</feature>
<feature type="compositionally biased region" description="Low complexity" evidence="2">
    <location>
        <begin position="3682"/>
        <end position="3698"/>
    </location>
</feature>
<evidence type="ECO:0000259" key="3">
    <source>
        <dbReference type="PROSITE" id="PS50057"/>
    </source>
</evidence>
<feature type="compositionally biased region" description="Low complexity" evidence="2">
    <location>
        <begin position="2909"/>
        <end position="2921"/>
    </location>
</feature>
<feature type="region of interest" description="Disordered" evidence="2">
    <location>
        <begin position="555"/>
        <end position="619"/>
    </location>
</feature>
<feature type="compositionally biased region" description="Low complexity" evidence="2">
    <location>
        <begin position="999"/>
        <end position="1022"/>
    </location>
</feature>
<feature type="compositionally biased region" description="Polar residues" evidence="2">
    <location>
        <begin position="1640"/>
        <end position="1653"/>
    </location>
</feature>
<protein>
    <submittedName>
        <fullName evidence="6">FERM and PDZ domain-containing protein</fullName>
    </submittedName>
</protein>
<feature type="region of interest" description="Disordered" evidence="2">
    <location>
        <begin position="2447"/>
        <end position="2479"/>
    </location>
</feature>
<feature type="compositionally biased region" description="Basic residues" evidence="2">
    <location>
        <begin position="3019"/>
        <end position="3028"/>
    </location>
</feature>
<feature type="domain" description="PDZ" evidence="4">
    <location>
        <begin position="3438"/>
        <end position="3519"/>
    </location>
</feature>
<feature type="compositionally biased region" description="Low complexity" evidence="2">
    <location>
        <begin position="337"/>
        <end position="350"/>
    </location>
</feature>
<evidence type="ECO:0000256" key="2">
    <source>
        <dbReference type="SAM" id="MobiDB-lite"/>
    </source>
</evidence>
<feature type="domain" description="KIND" evidence="5">
    <location>
        <begin position="13"/>
        <end position="191"/>
    </location>
</feature>
<feature type="region of interest" description="Disordered" evidence="2">
    <location>
        <begin position="256"/>
        <end position="275"/>
    </location>
</feature>
<name>A0A026X0Y3_OOCBI</name>
<feature type="compositionally biased region" description="Low complexity" evidence="2">
    <location>
        <begin position="3733"/>
        <end position="3748"/>
    </location>
</feature>
<evidence type="ECO:0000256" key="1">
    <source>
        <dbReference type="ARBA" id="ARBA00022737"/>
    </source>
</evidence>
<feature type="region of interest" description="Disordered" evidence="2">
    <location>
        <begin position="3145"/>
        <end position="3175"/>
    </location>
</feature>
<dbReference type="InterPro" id="IPR052074">
    <property type="entry name" value="NonRcpt_TyrProt_Phosphatase"/>
</dbReference>
<dbReference type="OMA" id="DDKCAIA"/>
<reference evidence="6 7" key="1">
    <citation type="journal article" date="2014" name="Curr. Biol.">
        <title>The genome of the clonal raider ant Cerapachys biroi.</title>
        <authorList>
            <person name="Oxley P.R."/>
            <person name="Ji L."/>
            <person name="Fetter-Pruneda I."/>
            <person name="McKenzie S.K."/>
            <person name="Li C."/>
            <person name="Hu H."/>
            <person name="Zhang G."/>
            <person name="Kronauer D.J."/>
        </authorList>
    </citation>
    <scope>NUCLEOTIDE SEQUENCE [LARGE SCALE GENOMIC DNA]</scope>
</reference>
<feature type="region of interest" description="Disordered" evidence="2">
    <location>
        <begin position="3396"/>
        <end position="3433"/>
    </location>
</feature>
<feature type="region of interest" description="Disordered" evidence="2">
    <location>
        <begin position="3839"/>
        <end position="3882"/>
    </location>
</feature>
<dbReference type="InterPro" id="IPR019748">
    <property type="entry name" value="FERM_central"/>
</dbReference>
<feature type="region of interest" description="Disordered" evidence="2">
    <location>
        <begin position="219"/>
        <end position="244"/>
    </location>
</feature>
<feature type="compositionally biased region" description="Basic and acidic residues" evidence="2">
    <location>
        <begin position="1529"/>
        <end position="1547"/>
    </location>
</feature>
<feature type="compositionally biased region" description="Polar residues" evidence="2">
    <location>
        <begin position="361"/>
        <end position="376"/>
    </location>
</feature>
<feature type="region of interest" description="Disordered" evidence="2">
    <location>
        <begin position="2599"/>
        <end position="2694"/>
    </location>
</feature>
<evidence type="ECO:0000313" key="6">
    <source>
        <dbReference type="EMBL" id="EZA61049.1"/>
    </source>
</evidence>
<feature type="region of interest" description="Disordered" evidence="2">
    <location>
        <begin position="3682"/>
        <end position="3751"/>
    </location>
</feature>
<dbReference type="InterPro" id="IPR000299">
    <property type="entry name" value="FERM_domain"/>
</dbReference>
<feature type="region of interest" description="Disordered" evidence="2">
    <location>
        <begin position="1214"/>
        <end position="1234"/>
    </location>
</feature>
<feature type="region of interest" description="Disordered" evidence="2">
    <location>
        <begin position="1373"/>
        <end position="1394"/>
    </location>
</feature>
<feature type="compositionally biased region" description="Acidic residues" evidence="2">
    <location>
        <begin position="2503"/>
        <end position="2512"/>
    </location>
</feature>
<feature type="compositionally biased region" description="Basic residues" evidence="2">
    <location>
        <begin position="384"/>
        <end position="395"/>
    </location>
</feature>
<feature type="compositionally biased region" description="Basic and acidic residues" evidence="2">
    <location>
        <begin position="2599"/>
        <end position="2608"/>
    </location>
</feature>
<dbReference type="Proteomes" id="UP000053097">
    <property type="component" value="Unassembled WGS sequence"/>
</dbReference>
<proteinExistence type="predicted"/>
<dbReference type="PANTHER" id="PTHR46900">
    <property type="entry name" value="TYROSINE-PROTEIN PHOSPHATASE NON-RECEPTOR TYPE 13"/>
    <property type="match status" value="1"/>
</dbReference>
<feature type="region of interest" description="Disordered" evidence="2">
    <location>
        <begin position="947"/>
        <end position="1026"/>
    </location>
</feature>
<feature type="compositionally biased region" description="Basic and acidic residues" evidence="2">
    <location>
        <begin position="2632"/>
        <end position="2660"/>
    </location>
</feature>
<feature type="compositionally biased region" description="Basic and acidic residues" evidence="2">
    <location>
        <begin position="1686"/>
        <end position="1701"/>
    </location>
</feature>
<dbReference type="PROSITE" id="PS51377">
    <property type="entry name" value="KIND"/>
    <property type="match status" value="1"/>
</dbReference>
<feature type="compositionally biased region" description="Polar residues" evidence="2">
    <location>
        <begin position="3145"/>
        <end position="3154"/>
    </location>
</feature>
<feature type="compositionally biased region" description="Basic and acidic residues" evidence="2">
    <location>
        <begin position="3205"/>
        <end position="3215"/>
    </location>
</feature>
<feature type="region of interest" description="Disordered" evidence="2">
    <location>
        <begin position="1613"/>
        <end position="1740"/>
    </location>
</feature>
<feature type="region of interest" description="Disordered" evidence="2">
    <location>
        <begin position="1327"/>
        <end position="1347"/>
    </location>
</feature>
<feature type="region of interest" description="Disordered" evidence="2">
    <location>
        <begin position="3906"/>
        <end position="3933"/>
    </location>
</feature>
<dbReference type="GO" id="GO:0030182">
    <property type="term" value="P:neuron differentiation"/>
    <property type="evidence" value="ECO:0007669"/>
    <property type="project" value="UniProtKB-ARBA"/>
</dbReference>
<feature type="compositionally biased region" description="Basic and acidic residues" evidence="2">
    <location>
        <begin position="3839"/>
        <end position="3865"/>
    </location>
</feature>
<feature type="compositionally biased region" description="Basic residues" evidence="2">
    <location>
        <begin position="226"/>
        <end position="236"/>
    </location>
</feature>
<dbReference type="PANTHER" id="PTHR46900:SF2">
    <property type="entry name" value="TYROSINE-PROTEIN PHOSPHATASE NON-RECEPTOR TYPE 13"/>
    <property type="match status" value="1"/>
</dbReference>
<dbReference type="Pfam" id="PF00595">
    <property type="entry name" value="PDZ"/>
    <property type="match status" value="4"/>
</dbReference>
<feature type="region of interest" description="Disordered" evidence="2">
    <location>
        <begin position="2992"/>
        <end position="3103"/>
    </location>
</feature>
<dbReference type="Pfam" id="PF09380">
    <property type="entry name" value="FERM_C"/>
    <property type="match status" value="1"/>
</dbReference>
<feature type="compositionally biased region" description="Basic and acidic residues" evidence="2">
    <location>
        <begin position="2492"/>
        <end position="2502"/>
    </location>
</feature>